<organism evidence="1 2">
    <name type="scientific">Paenibacillus tyrfis</name>
    <dbReference type="NCBI Taxonomy" id="1501230"/>
    <lineage>
        <taxon>Bacteria</taxon>
        <taxon>Bacillati</taxon>
        <taxon>Bacillota</taxon>
        <taxon>Bacilli</taxon>
        <taxon>Bacillales</taxon>
        <taxon>Paenibacillaceae</taxon>
        <taxon>Paenibacillus</taxon>
    </lineage>
</organism>
<evidence type="ECO:0000313" key="2">
    <source>
        <dbReference type="Proteomes" id="UP000028123"/>
    </source>
</evidence>
<dbReference type="EMBL" id="JNVM01000010">
    <property type="protein sequence ID" value="KEQ25376.1"/>
    <property type="molecule type" value="Genomic_DNA"/>
</dbReference>
<name>A0A081P3V3_9BACL</name>
<dbReference type="Proteomes" id="UP000028123">
    <property type="component" value="Unassembled WGS sequence"/>
</dbReference>
<dbReference type="eggNOG" id="ENOG50306W0">
    <property type="taxonomic scope" value="Bacteria"/>
</dbReference>
<reference evidence="1 2" key="1">
    <citation type="submission" date="2014-06" db="EMBL/GenBank/DDBJ databases">
        <title>Draft genome sequence of Paenibacillus sp. MSt1.</title>
        <authorList>
            <person name="Aw Y.K."/>
            <person name="Ong K.S."/>
            <person name="Gan H.M."/>
            <person name="Lee S.M."/>
        </authorList>
    </citation>
    <scope>NUCLEOTIDE SEQUENCE [LARGE SCALE GENOMIC DNA]</scope>
    <source>
        <strain evidence="1 2">MSt1</strain>
    </source>
</reference>
<proteinExistence type="predicted"/>
<dbReference type="RefSeq" id="WP_036681353.1">
    <property type="nucleotide sequence ID" value="NZ_JNVM01000010.1"/>
</dbReference>
<sequence>MDYAPYIHNYHNCTQIIVAAMLKRLGAPTELVWNQAGFGYKDEGDYVIVDPYYTPVRRQLADYHGIDWVEVCSPDAGDLTVQLDEWLALGRTAGVISDMYELPYHAYYRQAHDSHAVEVIGTAPGGYVVCDHYYQYVGPISRRELIAAMESYQSRYGGYKDLHLFYLTRQTEQNCAGASFDHRRAIQRNVDAMQGRPPEADLDETMRHGLSAIPVFGEKLMRLLETESEWLDLTHKMIKEVSFTRYHFHVFLGLCGLPELAGKALEASQHWQVMGNMVARGLLRKEAKSLRDRIEGRFARLLEAEADHTQALAGWLLAHPNWSMPER</sequence>
<protein>
    <submittedName>
        <fullName evidence="1">Uncharacterized protein</fullName>
    </submittedName>
</protein>
<accession>A0A081P3V3</accession>
<evidence type="ECO:0000313" key="1">
    <source>
        <dbReference type="EMBL" id="KEQ25376.1"/>
    </source>
</evidence>
<keyword evidence="2" id="KW-1185">Reference proteome</keyword>
<dbReference type="AlphaFoldDB" id="A0A081P3V3"/>
<comment type="caution">
    <text evidence="1">The sequence shown here is derived from an EMBL/GenBank/DDBJ whole genome shotgun (WGS) entry which is preliminary data.</text>
</comment>
<gene>
    <name evidence="1" type="ORF">ET33_01140</name>
</gene>
<dbReference type="OrthoDB" id="2525930at2"/>